<dbReference type="AlphaFoldDB" id="A0A7Z0WJK0"/>
<sequence>MWRNGLLVGLVIGLVIGAGALGLAWALSGSDSAGETSADPAADAEAVCGIVARTPTITEDTPVDELRRWGVGEVGPSLADQDPTYEPLNEALQRAMRAMQRFDVNELREATAQVKQVCDDL</sequence>
<comment type="caution">
    <text evidence="1">The sequence shown here is derived from an EMBL/GenBank/DDBJ whole genome shotgun (WGS) entry which is preliminary data.</text>
</comment>
<organism evidence="1 2">
    <name type="scientific">Actinophytocola xinjiangensis</name>
    <dbReference type="NCBI Taxonomy" id="485602"/>
    <lineage>
        <taxon>Bacteria</taxon>
        <taxon>Bacillati</taxon>
        <taxon>Actinomycetota</taxon>
        <taxon>Actinomycetes</taxon>
        <taxon>Pseudonocardiales</taxon>
        <taxon>Pseudonocardiaceae</taxon>
    </lineage>
</organism>
<dbReference type="EMBL" id="MSIF01000015">
    <property type="protein sequence ID" value="OLF07627.1"/>
    <property type="molecule type" value="Genomic_DNA"/>
</dbReference>
<proteinExistence type="predicted"/>
<evidence type="ECO:0000313" key="2">
    <source>
        <dbReference type="Proteomes" id="UP000185696"/>
    </source>
</evidence>
<accession>A0A7Z0WJK0</accession>
<evidence type="ECO:0000313" key="1">
    <source>
        <dbReference type="EMBL" id="OLF07627.1"/>
    </source>
</evidence>
<keyword evidence="2" id="KW-1185">Reference proteome</keyword>
<protein>
    <submittedName>
        <fullName evidence="1">Uncharacterized protein</fullName>
    </submittedName>
</protein>
<reference evidence="1 2" key="1">
    <citation type="submission" date="2016-12" db="EMBL/GenBank/DDBJ databases">
        <title>The draft genome sequence of Actinophytocola xinjiangensis.</title>
        <authorList>
            <person name="Wang W."/>
            <person name="Yuan L."/>
        </authorList>
    </citation>
    <scope>NUCLEOTIDE SEQUENCE [LARGE SCALE GENOMIC DNA]</scope>
    <source>
        <strain evidence="1 2">CGMCC 4.4663</strain>
    </source>
</reference>
<name>A0A7Z0WJK0_9PSEU</name>
<dbReference type="Proteomes" id="UP000185696">
    <property type="component" value="Unassembled WGS sequence"/>
</dbReference>
<gene>
    <name evidence="1" type="ORF">BLA60_27345</name>
</gene>